<keyword evidence="2" id="KW-1185">Reference proteome</keyword>
<sequence>MAKELLIISMFSLFTLSGKAQSNDKELIQQFLNCLAQDTLDVRACSALVCSELFENVEKLEESLNVLHKKHKPHWDSGAISIEKLDEKRLTQLEIAPEIIEKEERGTMYEVNMYPHLRWTLTVKAQKITWLMAFDTTHNFTIYL</sequence>
<gene>
    <name evidence="1" type="ORF">SAMN05660206_109117</name>
</gene>
<reference evidence="1 2" key="1">
    <citation type="submission" date="2016-10" db="EMBL/GenBank/DDBJ databases">
        <authorList>
            <person name="de Groot N.N."/>
        </authorList>
    </citation>
    <scope>NUCLEOTIDE SEQUENCE [LARGE SCALE GENOMIC DNA]</scope>
    <source>
        <strain evidence="1 2">DSM 22789</strain>
    </source>
</reference>
<dbReference type="EMBL" id="FOZZ01000009">
    <property type="protein sequence ID" value="SFT02730.1"/>
    <property type="molecule type" value="Genomic_DNA"/>
</dbReference>
<name>A0A1I6UMQ9_9SPHI</name>
<evidence type="ECO:0000313" key="1">
    <source>
        <dbReference type="EMBL" id="SFT02730.1"/>
    </source>
</evidence>
<dbReference type="AlphaFoldDB" id="A0A1I6UMQ9"/>
<organism evidence="1 2">
    <name type="scientific">Sphingobacterium wenxiniae</name>
    <dbReference type="NCBI Taxonomy" id="683125"/>
    <lineage>
        <taxon>Bacteria</taxon>
        <taxon>Pseudomonadati</taxon>
        <taxon>Bacteroidota</taxon>
        <taxon>Sphingobacteriia</taxon>
        <taxon>Sphingobacteriales</taxon>
        <taxon>Sphingobacteriaceae</taxon>
        <taxon>Sphingobacterium</taxon>
    </lineage>
</organism>
<dbReference type="Proteomes" id="UP000198785">
    <property type="component" value="Unassembled WGS sequence"/>
</dbReference>
<dbReference type="STRING" id="683125.SAMN05660206_109117"/>
<accession>A0A1I6UMQ9</accession>
<dbReference type="RefSeq" id="WP_093366551.1">
    <property type="nucleotide sequence ID" value="NZ_FOZZ01000009.1"/>
</dbReference>
<evidence type="ECO:0000313" key="2">
    <source>
        <dbReference type="Proteomes" id="UP000198785"/>
    </source>
</evidence>
<protein>
    <submittedName>
        <fullName evidence="1">Uncharacterized protein</fullName>
    </submittedName>
</protein>
<proteinExistence type="predicted"/>